<feature type="domain" description="C-CAP/cofactor C-like" evidence="3">
    <location>
        <begin position="50"/>
        <end position="184"/>
    </location>
</feature>
<evidence type="ECO:0000313" key="4">
    <source>
        <dbReference type="EMBL" id="KAF6030457.1"/>
    </source>
</evidence>
<dbReference type="SMART" id="SM00673">
    <property type="entry name" value="CARP"/>
    <property type="match status" value="2"/>
</dbReference>
<keyword evidence="5" id="KW-1185">Reference proteome</keyword>
<dbReference type="Proteomes" id="UP000593567">
    <property type="component" value="Unassembled WGS sequence"/>
</dbReference>
<proteinExistence type="inferred from homology"/>
<dbReference type="InterPro" id="IPR006599">
    <property type="entry name" value="CARP_motif"/>
</dbReference>
<feature type="compositionally biased region" description="Basic and acidic residues" evidence="2">
    <location>
        <begin position="1"/>
        <end position="13"/>
    </location>
</feature>
<dbReference type="SUPFAM" id="SSF69340">
    <property type="entry name" value="C-terminal domain of adenylylcyclase associated protein"/>
    <property type="match status" value="1"/>
</dbReference>
<evidence type="ECO:0000313" key="5">
    <source>
        <dbReference type="Proteomes" id="UP000593567"/>
    </source>
</evidence>
<dbReference type="InterPro" id="IPR001837">
    <property type="entry name" value="Adenylate_cyclase-assoc_CAP"/>
</dbReference>
<dbReference type="InterPro" id="IPR013912">
    <property type="entry name" value="Adenylate_cyclase-assoc_CAP_C"/>
</dbReference>
<dbReference type="Pfam" id="PF08603">
    <property type="entry name" value="CAP_C"/>
    <property type="match status" value="1"/>
</dbReference>
<comment type="similarity">
    <text evidence="1">Belongs to the CAP family.</text>
</comment>
<protein>
    <submittedName>
        <fullName evidence="4">CAP1</fullName>
    </submittedName>
</protein>
<evidence type="ECO:0000256" key="1">
    <source>
        <dbReference type="ARBA" id="ARBA00007659"/>
    </source>
</evidence>
<dbReference type="InterPro" id="IPR017901">
    <property type="entry name" value="C-CAP_CF_C-like"/>
</dbReference>
<dbReference type="PANTHER" id="PTHR10652">
    <property type="entry name" value="ADENYLYL CYCLASE-ASSOCIATED PROTEIN"/>
    <property type="match status" value="1"/>
</dbReference>
<dbReference type="GO" id="GO:0005737">
    <property type="term" value="C:cytoplasm"/>
    <property type="evidence" value="ECO:0007669"/>
    <property type="project" value="TreeGrafter"/>
</dbReference>
<dbReference type="GO" id="GO:0003779">
    <property type="term" value="F:actin binding"/>
    <property type="evidence" value="ECO:0007669"/>
    <property type="project" value="InterPro"/>
</dbReference>
<dbReference type="GO" id="GO:0000902">
    <property type="term" value="P:cell morphogenesis"/>
    <property type="evidence" value="ECO:0007669"/>
    <property type="project" value="TreeGrafter"/>
</dbReference>
<dbReference type="GO" id="GO:0008179">
    <property type="term" value="F:adenylate cyclase binding"/>
    <property type="evidence" value="ECO:0007669"/>
    <property type="project" value="TreeGrafter"/>
</dbReference>
<evidence type="ECO:0000259" key="3">
    <source>
        <dbReference type="PROSITE" id="PS51329"/>
    </source>
</evidence>
<dbReference type="GO" id="GO:0019933">
    <property type="term" value="P:cAMP-mediated signaling"/>
    <property type="evidence" value="ECO:0007669"/>
    <property type="project" value="TreeGrafter"/>
</dbReference>
<reference evidence="4" key="1">
    <citation type="submission" date="2020-06" db="EMBL/GenBank/DDBJ databases">
        <title>Draft genome of Bugula neritina, a colonial animal packing powerful symbionts and potential medicines.</title>
        <authorList>
            <person name="Rayko M."/>
        </authorList>
    </citation>
    <scope>NUCLEOTIDE SEQUENCE [LARGE SCALE GENOMIC DNA]</scope>
    <source>
        <strain evidence="4">Kwan_BN1</strain>
    </source>
</reference>
<dbReference type="Gene3D" id="2.160.20.70">
    <property type="match status" value="1"/>
</dbReference>
<sequence length="206" mass="22428">MLGLKKVTDDMKTHKNPALRSGPAPFKPPTAAKPVAAAKPAAVSKPVSKPPLVELQGKKWVVEYLTDNTSTLIEDTNNKQTVYIYKCVNSTIQVKGKINSIILDNCKKTAVVFEDAISMVEFVNCQSVKCQVLNKVPTVSIEKTDGCQVYLSKDSLDTSFISAKSSEMNVVIPNADGDFTEYAIAEQFKSVFNGKTFTTEVNDIAA</sequence>
<dbReference type="FunFam" id="2.160.20.70:FF:000001">
    <property type="entry name" value="Adenylyl cyclase-associated protein"/>
    <property type="match status" value="1"/>
</dbReference>
<dbReference type="InterPro" id="IPR036223">
    <property type="entry name" value="CAP_C_sf"/>
</dbReference>
<name>A0A7J7JWX4_BUGNE</name>
<accession>A0A7J7JWX4</accession>
<organism evidence="4 5">
    <name type="scientific">Bugula neritina</name>
    <name type="common">Brown bryozoan</name>
    <name type="synonym">Sertularia neritina</name>
    <dbReference type="NCBI Taxonomy" id="10212"/>
    <lineage>
        <taxon>Eukaryota</taxon>
        <taxon>Metazoa</taxon>
        <taxon>Spiralia</taxon>
        <taxon>Lophotrochozoa</taxon>
        <taxon>Bryozoa</taxon>
        <taxon>Gymnolaemata</taxon>
        <taxon>Cheilostomatida</taxon>
        <taxon>Flustrina</taxon>
        <taxon>Buguloidea</taxon>
        <taxon>Bugulidae</taxon>
        <taxon>Bugula</taxon>
    </lineage>
</organism>
<dbReference type="PROSITE" id="PS51329">
    <property type="entry name" value="C_CAP_COFACTOR_C"/>
    <property type="match status" value="1"/>
</dbReference>
<dbReference type="EMBL" id="VXIV02001707">
    <property type="protein sequence ID" value="KAF6030457.1"/>
    <property type="molecule type" value="Genomic_DNA"/>
</dbReference>
<comment type="caution">
    <text evidence="4">The sequence shown here is derived from an EMBL/GenBank/DDBJ whole genome shotgun (WGS) entry which is preliminary data.</text>
</comment>
<feature type="region of interest" description="Disordered" evidence="2">
    <location>
        <begin position="1"/>
        <end position="31"/>
    </location>
</feature>
<dbReference type="InterPro" id="IPR016098">
    <property type="entry name" value="CAP/MinC_C"/>
</dbReference>
<dbReference type="PANTHER" id="PTHR10652:SF0">
    <property type="entry name" value="ADENYLYL CYCLASE-ASSOCIATED PROTEIN"/>
    <property type="match status" value="1"/>
</dbReference>
<gene>
    <name evidence="4" type="ORF">EB796_011234</name>
</gene>
<dbReference type="GO" id="GO:0007015">
    <property type="term" value="P:actin filament organization"/>
    <property type="evidence" value="ECO:0007669"/>
    <property type="project" value="TreeGrafter"/>
</dbReference>
<dbReference type="OrthoDB" id="1601at2759"/>
<evidence type="ECO:0000256" key="2">
    <source>
        <dbReference type="SAM" id="MobiDB-lite"/>
    </source>
</evidence>
<dbReference type="AlphaFoldDB" id="A0A7J7JWX4"/>